<reference evidence="3" key="1">
    <citation type="journal article" date="2016" name="Sci. Rep.">
        <title>Molecular characterization of firefly nuptial gifts: a multi-omics approach sheds light on postcopulatory sexual selection.</title>
        <authorList>
            <person name="Al-Wathiqui N."/>
            <person name="Fallon T.R."/>
            <person name="South A."/>
            <person name="Weng J.K."/>
            <person name="Lewis S.M."/>
        </authorList>
    </citation>
    <scope>NUCLEOTIDE SEQUENCE</scope>
</reference>
<accession>A0A1Y1JR98</accession>
<dbReference type="SUPFAM" id="SSF53474">
    <property type="entry name" value="alpha/beta-Hydrolases"/>
    <property type="match status" value="1"/>
</dbReference>
<evidence type="ECO:0000256" key="1">
    <source>
        <dbReference type="ARBA" id="ARBA00023180"/>
    </source>
</evidence>
<dbReference type="PANTHER" id="PTHR45029:SF6">
    <property type="entry name" value="CARBOXYLIC ESTER HYDROLASE"/>
    <property type="match status" value="1"/>
</dbReference>
<proteinExistence type="predicted"/>
<dbReference type="EMBL" id="GEZM01102942">
    <property type="protein sequence ID" value="JAV51693.1"/>
    <property type="molecule type" value="Transcribed_RNA"/>
</dbReference>
<dbReference type="Pfam" id="PF00135">
    <property type="entry name" value="COesterase"/>
    <property type="match status" value="1"/>
</dbReference>
<dbReference type="EMBL" id="GEZM01102934">
    <property type="protein sequence ID" value="JAV51702.1"/>
    <property type="molecule type" value="Transcribed_RNA"/>
</dbReference>
<dbReference type="AlphaFoldDB" id="A0A1Y1JR98"/>
<dbReference type="InterPro" id="IPR029058">
    <property type="entry name" value="AB_hydrolase_fold"/>
</dbReference>
<dbReference type="InterPro" id="IPR043187">
    <property type="entry name" value="CM06B1-like"/>
</dbReference>
<organism evidence="3">
    <name type="scientific">Photinus pyralis</name>
    <name type="common">Common eastern firefly</name>
    <name type="synonym">Lampyris pyralis</name>
    <dbReference type="NCBI Taxonomy" id="7054"/>
    <lineage>
        <taxon>Eukaryota</taxon>
        <taxon>Metazoa</taxon>
        <taxon>Ecdysozoa</taxon>
        <taxon>Arthropoda</taxon>
        <taxon>Hexapoda</taxon>
        <taxon>Insecta</taxon>
        <taxon>Pterygota</taxon>
        <taxon>Neoptera</taxon>
        <taxon>Endopterygota</taxon>
        <taxon>Coleoptera</taxon>
        <taxon>Polyphaga</taxon>
        <taxon>Elateriformia</taxon>
        <taxon>Elateroidea</taxon>
        <taxon>Lampyridae</taxon>
        <taxon>Lampyrinae</taxon>
        <taxon>Photinus</taxon>
    </lineage>
</organism>
<sequence>MSYSTTLKEPPSNYIPPFPVHRYTSTCLATEVQRVRPDILAIPRTTMVSKIKRIDSQLTNAAGVCHCDDLTYLLSNDYFDNYRPSQADLKMNDVMTTLLYNFANSGDPTPKTDSIITSKWKPVHKNKFRYYAIMRYDEIDMKRQLFEERYHFWKTIPTFAQLSSAAD</sequence>
<dbReference type="Gene3D" id="3.40.50.1820">
    <property type="entry name" value="alpha/beta hydrolase"/>
    <property type="match status" value="1"/>
</dbReference>
<name>A0A1Y1JR98_PHOPY</name>
<evidence type="ECO:0000313" key="3">
    <source>
        <dbReference type="EMBL" id="JAV51702.1"/>
    </source>
</evidence>
<protein>
    <recommendedName>
        <fullName evidence="2">Carboxylesterase type B domain-containing protein</fullName>
    </recommendedName>
</protein>
<dbReference type="InterPro" id="IPR002018">
    <property type="entry name" value="CarbesteraseB"/>
</dbReference>
<keyword evidence="1" id="KW-0325">Glycoprotein</keyword>
<dbReference type="PANTHER" id="PTHR45029">
    <property type="entry name" value="CARBOXYLIC ESTER HYDROLASE-RELATED"/>
    <property type="match status" value="1"/>
</dbReference>
<feature type="domain" description="Carboxylesterase type B" evidence="2">
    <location>
        <begin position="60"/>
        <end position="153"/>
    </location>
</feature>
<evidence type="ECO:0000259" key="2">
    <source>
        <dbReference type="Pfam" id="PF00135"/>
    </source>
</evidence>